<dbReference type="AlphaFoldDB" id="A0A9X6Z797"/>
<sequence>MGDNNLKAWVTYEYLHIQEFDSDGGELDSMSFEEGEPVEVLCWLPPSYVSYKNAWRHGLFLVRNKENQEYIFDGQFISFINPNTRELN</sequence>
<dbReference type="RefSeq" id="WP_062804340.1">
    <property type="nucleotide sequence ID" value="NZ_CP014847.1"/>
</dbReference>
<accession>A0A9X6Z797</accession>
<name>A0A9X6Z797_BACTU</name>
<comment type="caution">
    <text evidence="1">The sequence shown here is derived from an EMBL/GenBank/DDBJ whole genome shotgun (WGS) entry which is preliminary data.</text>
</comment>
<organism evidence="1 2">
    <name type="scientific">Bacillus thuringiensis</name>
    <dbReference type="NCBI Taxonomy" id="1428"/>
    <lineage>
        <taxon>Bacteria</taxon>
        <taxon>Bacillati</taxon>
        <taxon>Bacillota</taxon>
        <taxon>Bacilli</taxon>
        <taxon>Bacillales</taxon>
        <taxon>Bacillaceae</taxon>
        <taxon>Bacillus</taxon>
        <taxon>Bacillus cereus group</taxon>
    </lineage>
</organism>
<evidence type="ECO:0000313" key="2">
    <source>
        <dbReference type="Proteomes" id="UP000220397"/>
    </source>
</evidence>
<dbReference type="Proteomes" id="UP000220397">
    <property type="component" value="Unassembled WGS sequence"/>
</dbReference>
<dbReference type="EMBL" id="NTUS01000009">
    <property type="protein sequence ID" value="PFB09797.1"/>
    <property type="molecule type" value="Genomic_DNA"/>
</dbReference>
<reference evidence="1 2" key="1">
    <citation type="submission" date="2017-09" db="EMBL/GenBank/DDBJ databases">
        <title>Large-scale bioinformatics analysis of Bacillus genomes uncovers conserved roles of natural products in bacterial physiology.</title>
        <authorList>
            <consortium name="Agbiome Team Llc"/>
            <person name="Bleich R.M."/>
            <person name="Kirk G.J."/>
            <person name="Santa Maria K.C."/>
            <person name="Allen S.E."/>
            <person name="Farag S."/>
            <person name="Shank E.A."/>
            <person name="Bowers A."/>
        </authorList>
    </citation>
    <scope>NUCLEOTIDE SEQUENCE [LARGE SCALE GENOMIC DNA]</scope>
    <source>
        <strain evidence="1 2">AFS015413</strain>
    </source>
</reference>
<gene>
    <name evidence="1" type="ORF">CN398_03040</name>
</gene>
<evidence type="ECO:0000313" key="1">
    <source>
        <dbReference type="EMBL" id="PFB09797.1"/>
    </source>
</evidence>
<protein>
    <submittedName>
        <fullName evidence="1">Uncharacterized protein</fullName>
    </submittedName>
</protein>
<proteinExistence type="predicted"/>